<feature type="compositionally biased region" description="Pro residues" evidence="1">
    <location>
        <begin position="181"/>
        <end position="213"/>
    </location>
</feature>
<dbReference type="SMART" id="SM00894">
    <property type="entry name" value="Excalibur"/>
    <property type="match status" value="1"/>
</dbReference>
<evidence type="ECO:0000259" key="3">
    <source>
        <dbReference type="SMART" id="SM00894"/>
    </source>
</evidence>
<reference evidence="4 5" key="1">
    <citation type="submission" date="2017-10" db="EMBL/GenBank/DDBJ databases">
        <title>Sequencing the genomes of 1000 actinobacteria strains.</title>
        <authorList>
            <person name="Klenk H.-P."/>
        </authorList>
    </citation>
    <scope>NUCLEOTIDE SEQUENCE [LARGE SCALE GENOMIC DNA]</scope>
    <source>
        <strain evidence="4 5">DSM 20688</strain>
    </source>
</reference>
<feature type="region of interest" description="Disordered" evidence="1">
    <location>
        <begin position="181"/>
        <end position="219"/>
    </location>
</feature>
<protein>
    <submittedName>
        <fullName evidence="4">Excalibur calcium-binding domain-containing protein</fullName>
    </submittedName>
</protein>
<keyword evidence="5" id="KW-1185">Reference proteome</keyword>
<dbReference type="EMBL" id="PDJF01000001">
    <property type="protein sequence ID" value="PFG27820.1"/>
    <property type="molecule type" value="Genomic_DNA"/>
</dbReference>
<sequence>MTCRFGVHIQTQPGIRPLIGTAPTASTRSAGLVECSLFSDSCHEAFPEFLPSLPFCPRTALNVGKYQAQSIPSLCFFSYYPEMFKKLFVASVATTLIATASPALAQDTIPVAESPNPITTLEGPLKKDQPRGALSDGEIAGIVLGVIGAVTLIGGGAVWAIQQGFIPNPLPGILPSPAPAPAPLPAPAPEPVAPAPAPIAEPAPAPAPRPAAAPRPATKMYPNCRAVWRDLGRPIRRSDAGYDTHLDRDGDGIGCERRPR</sequence>
<proteinExistence type="predicted"/>
<dbReference type="InterPro" id="IPR008613">
    <property type="entry name" value="Excalibur_Ca-bd_domain"/>
</dbReference>
<feature type="region of interest" description="Disordered" evidence="1">
    <location>
        <begin position="236"/>
        <end position="260"/>
    </location>
</feature>
<evidence type="ECO:0000256" key="2">
    <source>
        <dbReference type="SAM" id="Phobius"/>
    </source>
</evidence>
<dbReference type="Proteomes" id="UP000221653">
    <property type="component" value="Unassembled WGS sequence"/>
</dbReference>
<feature type="domain" description="Excalibur calcium-binding" evidence="3">
    <location>
        <begin position="220"/>
        <end position="256"/>
    </location>
</feature>
<keyword evidence="2" id="KW-0472">Membrane</keyword>
<organism evidence="4 5">
    <name type="scientific">Corynebacterium renale</name>
    <dbReference type="NCBI Taxonomy" id="1724"/>
    <lineage>
        <taxon>Bacteria</taxon>
        <taxon>Bacillati</taxon>
        <taxon>Actinomycetota</taxon>
        <taxon>Actinomycetes</taxon>
        <taxon>Mycobacteriales</taxon>
        <taxon>Corynebacteriaceae</taxon>
        <taxon>Corynebacterium</taxon>
    </lineage>
</organism>
<gene>
    <name evidence="4" type="ORF">ATK06_0899</name>
</gene>
<feature type="transmembrane region" description="Helical" evidence="2">
    <location>
        <begin position="139"/>
        <end position="161"/>
    </location>
</feature>
<name>A0A2A9DPH4_9CORY</name>
<evidence type="ECO:0000313" key="4">
    <source>
        <dbReference type="EMBL" id="PFG27820.1"/>
    </source>
</evidence>
<evidence type="ECO:0000256" key="1">
    <source>
        <dbReference type="SAM" id="MobiDB-lite"/>
    </source>
</evidence>
<accession>A0A2A9DPH4</accession>
<keyword evidence="2" id="KW-0812">Transmembrane</keyword>
<keyword evidence="2" id="KW-1133">Transmembrane helix</keyword>
<dbReference type="Pfam" id="PF05901">
    <property type="entry name" value="Excalibur"/>
    <property type="match status" value="1"/>
</dbReference>
<dbReference type="AlphaFoldDB" id="A0A2A9DPH4"/>
<comment type="caution">
    <text evidence="4">The sequence shown here is derived from an EMBL/GenBank/DDBJ whole genome shotgun (WGS) entry which is preliminary data.</text>
</comment>
<evidence type="ECO:0000313" key="5">
    <source>
        <dbReference type="Proteomes" id="UP000221653"/>
    </source>
</evidence>
<dbReference type="STRING" id="1724.GCA_001044175_02520"/>